<dbReference type="Proteomes" id="UP001055247">
    <property type="component" value="Unassembled WGS sequence"/>
</dbReference>
<evidence type="ECO:0000313" key="3">
    <source>
        <dbReference type="Proteomes" id="UP001055247"/>
    </source>
</evidence>
<evidence type="ECO:0000256" key="1">
    <source>
        <dbReference type="SAM" id="MobiDB-lite"/>
    </source>
</evidence>
<reference evidence="2" key="1">
    <citation type="journal article" date="2016" name="Front. Microbiol.">
        <title>Genome Sequence of the Piezophilic, Mesophilic Sulfate-Reducing Bacterium Desulfovibrio indicus J2T.</title>
        <authorList>
            <person name="Cao J."/>
            <person name="Maignien L."/>
            <person name="Shao Z."/>
            <person name="Alain K."/>
            <person name="Jebbar M."/>
        </authorList>
    </citation>
    <scope>NUCLEOTIDE SEQUENCE</scope>
    <source>
        <strain evidence="2">DSM 16372</strain>
    </source>
</reference>
<dbReference type="EMBL" id="BPQO01000027">
    <property type="protein sequence ID" value="GJD91432.1"/>
    <property type="molecule type" value="Genomic_DNA"/>
</dbReference>
<name>A0AAV4ZSI0_9HYPH</name>
<evidence type="ECO:0000313" key="2">
    <source>
        <dbReference type="EMBL" id="GJD91432.1"/>
    </source>
</evidence>
<dbReference type="AlphaFoldDB" id="A0AAV4ZSI0"/>
<protein>
    <submittedName>
        <fullName evidence="2">Uncharacterized protein</fullName>
    </submittedName>
</protein>
<organism evidence="2 3">
    <name type="scientific">Methylobacterium hispanicum</name>
    <dbReference type="NCBI Taxonomy" id="270350"/>
    <lineage>
        <taxon>Bacteria</taxon>
        <taxon>Pseudomonadati</taxon>
        <taxon>Pseudomonadota</taxon>
        <taxon>Alphaproteobacteria</taxon>
        <taxon>Hyphomicrobiales</taxon>
        <taxon>Methylobacteriaceae</taxon>
        <taxon>Methylobacterium</taxon>
    </lineage>
</organism>
<feature type="compositionally biased region" description="Polar residues" evidence="1">
    <location>
        <begin position="1"/>
        <end position="21"/>
    </location>
</feature>
<reference evidence="2" key="2">
    <citation type="submission" date="2021-08" db="EMBL/GenBank/DDBJ databases">
        <authorList>
            <person name="Tani A."/>
            <person name="Ola A."/>
            <person name="Ogura Y."/>
            <person name="Katsura K."/>
            <person name="Hayashi T."/>
        </authorList>
    </citation>
    <scope>NUCLEOTIDE SEQUENCE</scope>
    <source>
        <strain evidence="2">DSM 16372</strain>
    </source>
</reference>
<keyword evidence="3" id="KW-1185">Reference proteome</keyword>
<feature type="region of interest" description="Disordered" evidence="1">
    <location>
        <begin position="1"/>
        <end position="29"/>
    </location>
</feature>
<accession>A0AAV4ZSI0</accession>
<proteinExistence type="predicted"/>
<sequence>MSDPIQATSSIPLPAYQTLQGTRDPLPVSSPRAIARQADATASARANEADDAFKAYLDQTSITLIESDQTRRRDAADLIGEQSVYRQPGAPLVP</sequence>
<gene>
    <name evidence="2" type="ORF">BHAOGJBA_4980</name>
</gene>
<comment type="caution">
    <text evidence="2">The sequence shown here is derived from an EMBL/GenBank/DDBJ whole genome shotgun (WGS) entry which is preliminary data.</text>
</comment>
<dbReference type="RefSeq" id="WP_066919256.1">
    <property type="nucleotide sequence ID" value="NZ_BPQO01000027.1"/>
</dbReference>